<reference evidence="2 3" key="1">
    <citation type="submission" date="2015-12" db="EMBL/GenBank/DDBJ databases">
        <title>Haloferax profundi sp. nov. isolated from the Discovery deep brine-seawater interface in the Red Sea.</title>
        <authorList>
            <person name="Zhang G."/>
            <person name="Stingl U."/>
            <person name="Rashid M."/>
        </authorList>
    </citation>
    <scope>NUCLEOTIDE SEQUENCE [LARGE SCALE GENOMIC DNA]</scope>
    <source>
        <strain evidence="2 3">SB29</strain>
    </source>
</reference>
<dbReference type="PANTHER" id="PTHR33594:SF1">
    <property type="entry name" value="HD_PDEASE DOMAIN-CONTAINING PROTEIN"/>
    <property type="match status" value="1"/>
</dbReference>
<sequence length="230" mass="26265">MGVEIKESAVSDAEFEDMKRFVSDYLSASVENEDDGGRMRWYPWHSAEYRFNHILNVVALSTDIAEREGADVDVVRVASLFHDISKLEAEQEIHAEEGARVAREFLKTHGDYPESFVEQVCQVVADHSYQGSLGDVSLETQCLIEADILDKIGANGTALMLLRMGYEARTHMDAAEMVERVFERGRDASRRLESDRAQSIAHQRLKRVKWFREWLEDEVPEMEHGGELSQ</sequence>
<dbReference type="NCBIfam" id="TIGR00277">
    <property type="entry name" value="HDIG"/>
    <property type="match status" value="1"/>
</dbReference>
<feature type="domain" description="HD" evidence="1">
    <location>
        <begin position="50"/>
        <end position="152"/>
    </location>
</feature>
<dbReference type="RefSeq" id="WP_058572834.1">
    <property type="nucleotide sequence ID" value="NZ_LOPV01000378.1"/>
</dbReference>
<organism evidence="2 3">
    <name type="scientific">Haloferax profundi</name>
    <dbReference type="NCBI Taxonomy" id="1544718"/>
    <lineage>
        <taxon>Archaea</taxon>
        <taxon>Methanobacteriati</taxon>
        <taxon>Methanobacteriota</taxon>
        <taxon>Stenosarchaea group</taxon>
        <taxon>Halobacteria</taxon>
        <taxon>Halobacteriales</taxon>
        <taxon>Haloferacaceae</taxon>
        <taxon>Haloferax</taxon>
    </lineage>
</organism>
<dbReference type="EMBL" id="LOPV01000378">
    <property type="protein sequence ID" value="KTG21934.1"/>
    <property type="molecule type" value="Genomic_DNA"/>
</dbReference>
<name>A0A0W1S7I7_9EURY</name>
<dbReference type="InterPro" id="IPR003607">
    <property type="entry name" value="HD/PDEase_dom"/>
</dbReference>
<dbReference type="CDD" id="cd00077">
    <property type="entry name" value="HDc"/>
    <property type="match status" value="1"/>
</dbReference>
<dbReference type="OrthoDB" id="17914at2157"/>
<evidence type="ECO:0000313" key="3">
    <source>
        <dbReference type="Proteomes" id="UP000053157"/>
    </source>
</evidence>
<dbReference type="InterPro" id="IPR006675">
    <property type="entry name" value="HDIG_dom"/>
</dbReference>
<dbReference type="SMART" id="SM00471">
    <property type="entry name" value="HDc"/>
    <property type="match status" value="1"/>
</dbReference>
<dbReference type="Gene3D" id="1.10.3210.10">
    <property type="entry name" value="Hypothetical protein af1432"/>
    <property type="match status" value="1"/>
</dbReference>
<dbReference type="GO" id="GO:0016787">
    <property type="term" value="F:hydrolase activity"/>
    <property type="evidence" value="ECO:0007669"/>
    <property type="project" value="UniProtKB-KW"/>
</dbReference>
<accession>A0A0W1S7I7</accession>
<protein>
    <submittedName>
        <fullName evidence="2">Phosphohydrolase</fullName>
    </submittedName>
</protein>
<dbReference type="Pfam" id="PF01966">
    <property type="entry name" value="HD"/>
    <property type="match status" value="1"/>
</dbReference>
<dbReference type="Proteomes" id="UP000053157">
    <property type="component" value="Unassembled WGS sequence"/>
</dbReference>
<dbReference type="PANTHER" id="PTHR33594">
    <property type="entry name" value="SUPERFAMILY HYDROLASE, PUTATIVE (AFU_ORTHOLOGUE AFUA_1G03035)-RELATED"/>
    <property type="match status" value="1"/>
</dbReference>
<dbReference type="InterPro" id="IPR006674">
    <property type="entry name" value="HD_domain"/>
</dbReference>
<evidence type="ECO:0000313" key="2">
    <source>
        <dbReference type="EMBL" id="KTG21934.1"/>
    </source>
</evidence>
<evidence type="ECO:0000259" key="1">
    <source>
        <dbReference type="PROSITE" id="PS51831"/>
    </source>
</evidence>
<keyword evidence="3" id="KW-1185">Reference proteome</keyword>
<dbReference type="AlphaFoldDB" id="A0A0W1S7I7"/>
<proteinExistence type="predicted"/>
<dbReference type="SUPFAM" id="SSF109604">
    <property type="entry name" value="HD-domain/PDEase-like"/>
    <property type="match status" value="1"/>
</dbReference>
<dbReference type="PROSITE" id="PS51831">
    <property type="entry name" value="HD"/>
    <property type="match status" value="1"/>
</dbReference>
<comment type="caution">
    <text evidence="2">The sequence shown here is derived from an EMBL/GenBank/DDBJ whole genome shotgun (WGS) entry which is preliminary data.</text>
</comment>
<keyword evidence="2" id="KW-0378">Hydrolase</keyword>
<gene>
    <name evidence="2" type="ORF">AUR66_01925</name>
</gene>